<reference evidence="3 4" key="1">
    <citation type="submission" date="2018-01" db="EMBL/GenBank/DDBJ databases">
        <title>A novel member of the phylum Bacteroidetes isolated from glacier ice.</title>
        <authorList>
            <person name="Liu Q."/>
            <person name="Xin Y.-H."/>
        </authorList>
    </citation>
    <scope>NUCLEOTIDE SEQUENCE [LARGE SCALE GENOMIC DNA]</scope>
    <source>
        <strain evidence="3 4">RB1R16</strain>
    </source>
</reference>
<accession>A0A2S7T069</accession>
<proteinExistence type="predicted"/>
<keyword evidence="4" id="KW-1185">Reference proteome</keyword>
<evidence type="ECO:0000256" key="1">
    <source>
        <dbReference type="SAM" id="SignalP"/>
    </source>
</evidence>
<feature type="signal peptide" evidence="1">
    <location>
        <begin position="1"/>
        <end position="19"/>
    </location>
</feature>
<protein>
    <recommendedName>
        <fullName evidence="2">DUF7619 domain-containing protein</fullName>
    </recommendedName>
</protein>
<name>A0A2S7T069_9BACT</name>
<dbReference type="InterPro" id="IPR055353">
    <property type="entry name" value="DUF7619"/>
</dbReference>
<keyword evidence="1" id="KW-0732">Signal</keyword>
<dbReference type="Proteomes" id="UP000239872">
    <property type="component" value="Unassembled WGS sequence"/>
</dbReference>
<dbReference type="InterPro" id="IPR008964">
    <property type="entry name" value="Invasin/intimin_cell_adhesion"/>
</dbReference>
<dbReference type="Pfam" id="PF24595">
    <property type="entry name" value="DUF7619"/>
    <property type="match status" value="1"/>
</dbReference>
<feature type="chain" id="PRO_5015759206" description="DUF7619 domain-containing protein" evidence="1">
    <location>
        <begin position="20"/>
        <end position="1402"/>
    </location>
</feature>
<gene>
    <name evidence="3" type="ORF">CJD36_002250</name>
</gene>
<dbReference type="InterPro" id="IPR047589">
    <property type="entry name" value="DUF11_rpt"/>
</dbReference>
<dbReference type="Gene3D" id="2.60.40.1080">
    <property type="match status" value="1"/>
</dbReference>
<dbReference type="SUPFAM" id="SSF49373">
    <property type="entry name" value="Invasin/intimin cell-adhesion fragments"/>
    <property type="match status" value="1"/>
</dbReference>
<dbReference type="EMBL" id="PPSL01000001">
    <property type="protein sequence ID" value="PQJ12589.1"/>
    <property type="molecule type" value="Genomic_DNA"/>
</dbReference>
<dbReference type="NCBIfam" id="TIGR01451">
    <property type="entry name" value="B_ant_repeat"/>
    <property type="match status" value="1"/>
</dbReference>
<sequence>MKNLLLSIVIILTTLAAKGQCTVGAITGLNKVTIGTAISLTDTSVGGTWSSSDTNVALINSSTGVLKGKSRGTITITYATSPTCRAIRSISVITSFKGRTKICLSDTATMRDTLATGVWSSSRPSKVSINSLTGFMTGLDTGYSVISYAYTLSSVPYVASDTVKVANITSVGHLTSTDTIICGNTSIELNDTTTPVIWLSRDTMVAKILNPYTDSTLVYGVGQGVTKIIFASQYCNLICDSVRVHMDTLPYAGTITGGGVTVCAGATINLLSTGAMGFTPTWTCGDLWSATVTGSGPGGNTGVVNTYMTGYGTYIPIYHTVYSLLRCASAVQAYVVTAAQPHLFAMTGPASIMLGTTQPYSQSYYWNGSPTTESWTISNTSIASVGPSVQVSGLAVGSATLNHNAYNSCGGSYDSRVITVTPPEIGAISTGFSAFVNRACAAPQFGVSVPAHGTTFKLVTNYGDNHIDTTTIPSSGVDALTTFTHGYNTSGMYSIRQVLYNGAIAIDSVNYSYQHFLCHDIAVSLYIDNNDNCTFDTASEHLNYLPLRVAIDSNGVPKDTISATSGIYYSTWGSTGAVYSFRVFGVDSPLHFSCPASGIVFDTLLSSGTGTKNKNIALSCSSLPGFDLSQQTFIVAGRHKAYGSIAIANNRCTPQNAIVTLDISPKYILNPVAYWTSPTPTSVVGNRVTWNFTGVDASNIPPFIVYNLEVATPTWLIPGDTVHNTISVFPNTGDADTTNNIRIRIDTVKSSFDPNHVEVSPQGNVLNGTKLHFTIEFENDGNDTAQNIYVMDTLSDALNLSSLRMVGASAAMKIAILHSGGHNIIKFDFPGIKLPDSTHHGHCTGQVMYTINTKTGLSDGTDLLTHAGIFFDDNPVVLTDTAFNKILVPNVVIASSISDTICNGNSAHFNAIPHSVNTPHFQWYVNAVSMGTDSTGFTLPVGMGGDTVICIMTSIMDDSIHTTSNRIVLVNRGLPNPGIISGPVSVCPANSIAVFETVFPGTWGITNSHATMSSGTITGVTAGPDTVLYSVTNACGTSIATFPITINPLPFAGTITGPVSVCLGASVTLSNPATGGIWTLTNTHASHSSASITGVTVGVDTAVYTVTNMCGAAIARRALTILPLVTPSITTAVHPSDTVCAGDSVTFTSTVVNGGATPVYQWKRFTAIVASGSSYSYVPALGDVISCTLISSEQCPAPDTVASTNTAMLVIPTVTPTDVISTSIGDSVSYSGQIVSINSTISYCVSGTYQWYKNGIIILGATNTFYSAAVFTNDTFYCVNHCNSPCATTNIDTSNTLIIYADYLTTGIHATQSSTGNLSLYPNPNNGCFVLSGMISSSDNEAVHVDVMDMTGKVLYSSASIPVNGVIHHQMEMSSVSVASGHYILRLRSSVAVEYVQFVINK</sequence>
<dbReference type="InterPro" id="IPR026444">
    <property type="entry name" value="Secre_tail"/>
</dbReference>
<comment type="caution">
    <text evidence="3">The sequence shown here is derived from an EMBL/GenBank/DDBJ whole genome shotgun (WGS) entry which is preliminary data.</text>
</comment>
<organism evidence="3 4">
    <name type="scientific">Flavipsychrobacter stenotrophus</name>
    <dbReference type="NCBI Taxonomy" id="2077091"/>
    <lineage>
        <taxon>Bacteria</taxon>
        <taxon>Pseudomonadati</taxon>
        <taxon>Bacteroidota</taxon>
        <taxon>Chitinophagia</taxon>
        <taxon>Chitinophagales</taxon>
        <taxon>Chitinophagaceae</taxon>
        <taxon>Flavipsychrobacter</taxon>
    </lineage>
</organism>
<feature type="domain" description="DUF7619" evidence="2">
    <location>
        <begin position="753"/>
        <end position="884"/>
    </location>
</feature>
<dbReference type="NCBIfam" id="TIGR04183">
    <property type="entry name" value="Por_Secre_tail"/>
    <property type="match status" value="1"/>
</dbReference>
<evidence type="ECO:0000313" key="3">
    <source>
        <dbReference type="EMBL" id="PQJ12589.1"/>
    </source>
</evidence>
<evidence type="ECO:0000259" key="2">
    <source>
        <dbReference type="Pfam" id="PF24595"/>
    </source>
</evidence>
<dbReference type="RefSeq" id="WP_105037472.1">
    <property type="nucleotide sequence ID" value="NZ_PPSL01000001.1"/>
</dbReference>
<evidence type="ECO:0000313" key="4">
    <source>
        <dbReference type="Proteomes" id="UP000239872"/>
    </source>
</evidence>
<dbReference type="OrthoDB" id="8901262at2"/>